<evidence type="ECO:0000313" key="8">
    <source>
        <dbReference type="Proteomes" id="UP001501523"/>
    </source>
</evidence>
<dbReference type="Gene3D" id="1.10.575.10">
    <property type="entry name" value="P1 Nuclease"/>
    <property type="match status" value="1"/>
</dbReference>
<dbReference type="InterPro" id="IPR008947">
    <property type="entry name" value="PLipase_C/P1_nuclease_dom_sf"/>
</dbReference>
<dbReference type="CDD" id="cd11010">
    <property type="entry name" value="S1-P1_nuclease"/>
    <property type="match status" value="1"/>
</dbReference>
<evidence type="ECO:0000256" key="4">
    <source>
        <dbReference type="ARBA" id="ARBA00022801"/>
    </source>
</evidence>
<keyword evidence="5" id="KW-1015">Disulfide bond</keyword>
<evidence type="ECO:0000256" key="3">
    <source>
        <dbReference type="ARBA" id="ARBA00022759"/>
    </source>
</evidence>
<sequence length="280" mass="31143">MAHFAAISNPPPPDMLRYALRLLGLLAFAPALAHAWGNAGHRIVAELAEQRLSPTARAEVHRLLAATRDRSLADVATWADDLRDDPPQHVFARATAPLHYVNFSTSSCRYDPPRDCPGGRCVVAAIERYARVLGDRSRSDTERAEALRFVVHFVADAHQPLHAGYRRDKGGNRYQVQLRGRGTNLHAVWDTPVLANRRLGWRAYATRLARAPLPAATGTPAQWAEESCRATRDDGIYPHGHAIDDAYLARMRPLAERRVRLAAARLATLLNRELGAARRR</sequence>
<dbReference type="Pfam" id="PF02265">
    <property type="entry name" value="S1-P1_nuclease"/>
    <property type="match status" value="1"/>
</dbReference>
<keyword evidence="8" id="KW-1185">Reference proteome</keyword>
<name>A0ABP3TVB1_9GAMM</name>
<keyword evidence="2" id="KW-0479">Metal-binding</keyword>
<evidence type="ECO:0000256" key="5">
    <source>
        <dbReference type="ARBA" id="ARBA00023157"/>
    </source>
</evidence>
<comment type="caution">
    <text evidence="7">The sequence shown here is derived from an EMBL/GenBank/DDBJ whole genome shotgun (WGS) entry which is preliminary data.</text>
</comment>
<protein>
    <submittedName>
        <fullName evidence="7">S1/P1 nuclease</fullName>
    </submittedName>
</protein>
<keyword evidence="3" id="KW-0255">Endonuclease</keyword>
<dbReference type="PANTHER" id="PTHR33146:SF26">
    <property type="entry name" value="ENDONUCLEASE 4"/>
    <property type="match status" value="1"/>
</dbReference>
<reference evidence="8" key="1">
    <citation type="journal article" date="2019" name="Int. J. Syst. Evol. Microbiol.">
        <title>The Global Catalogue of Microorganisms (GCM) 10K type strain sequencing project: providing services to taxonomists for standard genome sequencing and annotation.</title>
        <authorList>
            <consortium name="The Broad Institute Genomics Platform"/>
            <consortium name="The Broad Institute Genome Sequencing Center for Infectious Disease"/>
            <person name="Wu L."/>
            <person name="Ma J."/>
        </authorList>
    </citation>
    <scope>NUCLEOTIDE SEQUENCE [LARGE SCALE GENOMIC DNA]</scope>
    <source>
        <strain evidence="8">JCM 15421</strain>
    </source>
</reference>
<dbReference type="SUPFAM" id="SSF48537">
    <property type="entry name" value="Phospholipase C/P1 nuclease"/>
    <property type="match status" value="1"/>
</dbReference>
<keyword evidence="4" id="KW-0378">Hydrolase</keyword>
<dbReference type="InterPro" id="IPR003154">
    <property type="entry name" value="S1/P1nuclease"/>
</dbReference>
<gene>
    <name evidence="7" type="ORF">GCM10009105_26560</name>
</gene>
<dbReference type="EMBL" id="BAAAEU010000023">
    <property type="protein sequence ID" value="GAA0718709.1"/>
    <property type="molecule type" value="Genomic_DNA"/>
</dbReference>
<proteinExistence type="predicted"/>
<evidence type="ECO:0000256" key="6">
    <source>
        <dbReference type="ARBA" id="ARBA00023180"/>
    </source>
</evidence>
<organism evidence="7 8">
    <name type="scientific">Dokdonella soli</name>
    <dbReference type="NCBI Taxonomy" id="529810"/>
    <lineage>
        <taxon>Bacteria</taxon>
        <taxon>Pseudomonadati</taxon>
        <taxon>Pseudomonadota</taxon>
        <taxon>Gammaproteobacteria</taxon>
        <taxon>Lysobacterales</taxon>
        <taxon>Rhodanobacteraceae</taxon>
        <taxon>Dokdonella</taxon>
    </lineage>
</organism>
<keyword evidence="1" id="KW-0540">Nuclease</keyword>
<dbReference type="PANTHER" id="PTHR33146">
    <property type="entry name" value="ENDONUCLEASE 4"/>
    <property type="match status" value="1"/>
</dbReference>
<evidence type="ECO:0000256" key="1">
    <source>
        <dbReference type="ARBA" id="ARBA00022722"/>
    </source>
</evidence>
<evidence type="ECO:0000313" key="7">
    <source>
        <dbReference type="EMBL" id="GAA0718709.1"/>
    </source>
</evidence>
<dbReference type="Proteomes" id="UP001501523">
    <property type="component" value="Unassembled WGS sequence"/>
</dbReference>
<evidence type="ECO:0000256" key="2">
    <source>
        <dbReference type="ARBA" id="ARBA00022723"/>
    </source>
</evidence>
<accession>A0ABP3TVB1</accession>
<keyword evidence="6" id="KW-0325">Glycoprotein</keyword>